<dbReference type="Proteomes" id="UP000244441">
    <property type="component" value="Chromosome"/>
</dbReference>
<dbReference type="CDD" id="cd00161">
    <property type="entry name" value="beta-trefoil_Ricin-like"/>
    <property type="match status" value="1"/>
</dbReference>
<dbReference type="InterPro" id="IPR011050">
    <property type="entry name" value="Pectin_lyase_fold/virulence"/>
</dbReference>
<dbReference type="SUPFAM" id="SSF50370">
    <property type="entry name" value="Ricin B-like lectins"/>
    <property type="match status" value="1"/>
</dbReference>
<keyword evidence="3" id="KW-1185">Reference proteome</keyword>
<dbReference type="InterPro" id="IPR012334">
    <property type="entry name" value="Pectin_lyas_fold"/>
</dbReference>
<evidence type="ECO:0000313" key="3">
    <source>
        <dbReference type="Proteomes" id="UP000244441"/>
    </source>
</evidence>
<dbReference type="InterPro" id="IPR035953">
    <property type="entry name" value="Dextranase_N-ter"/>
</dbReference>
<dbReference type="EMBL" id="CP026604">
    <property type="protein sequence ID" value="AWB65557.1"/>
    <property type="molecule type" value="Genomic_DNA"/>
</dbReference>
<evidence type="ECO:0000313" key="2">
    <source>
        <dbReference type="EMBL" id="AWB65557.1"/>
    </source>
</evidence>
<dbReference type="SMART" id="SM00458">
    <property type="entry name" value="RICIN"/>
    <property type="match status" value="1"/>
</dbReference>
<dbReference type="Gene3D" id="2.80.10.50">
    <property type="match status" value="1"/>
</dbReference>
<dbReference type="InterPro" id="IPR035992">
    <property type="entry name" value="Ricin_B-like_lectins"/>
</dbReference>
<protein>
    <recommendedName>
        <fullName evidence="1">Ricin B lectin domain-containing protein</fullName>
    </recommendedName>
</protein>
<dbReference type="KEGG" id="cate:C2869_03500"/>
<dbReference type="Gene3D" id="2.160.20.10">
    <property type="entry name" value="Single-stranded right-handed beta-helix, Pectin lyase-like"/>
    <property type="match status" value="1"/>
</dbReference>
<feature type="domain" description="Ricin B lectin" evidence="1">
    <location>
        <begin position="563"/>
        <end position="699"/>
    </location>
</feature>
<dbReference type="Gene3D" id="2.60.350.10">
    <property type="entry name" value="Dextranase, N-terminal"/>
    <property type="match status" value="1"/>
</dbReference>
<proteinExistence type="predicted"/>
<gene>
    <name evidence="2" type="ORF">C2869_03500</name>
</gene>
<dbReference type="PROSITE" id="PS50231">
    <property type="entry name" value="RICIN_B_LECTIN"/>
    <property type="match status" value="1"/>
</dbReference>
<dbReference type="SUPFAM" id="SSF51126">
    <property type="entry name" value="Pectin lyase-like"/>
    <property type="match status" value="1"/>
</dbReference>
<organism evidence="2 3">
    <name type="scientific">Saccharobesus litoralis</name>
    <dbReference type="NCBI Taxonomy" id="2172099"/>
    <lineage>
        <taxon>Bacteria</taxon>
        <taxon>Pseudomonadati</taxon>
        <taxon>Pseudomonadota</taxon>
        <taxon>Gammaproteobacteria</taxon>
        <taxon>Alteromonadales</taxon>
        <taxon>Alteromonadaceae</taxon>
        <taxon>Saccharobesus</taxon>
    </lineage>
</organism>
<dbReference type="Pfam" id="PF14200">
    <property type="entry name" value="RicinB_lectin_2"/>
    <property type="match status" value="2"/>
</dbReference>
<name>A0A2S0VMW5_9ALTE</name>
<accession>A0A2S0VMW5</accession>
<dbReference type="InterPro" id="IPR000772">
    <property type="entry name" value="Ricin_B_lectin"/>
</dbReference>
<dbReference type="AlphaFoldDB" id="A0A2S0VMW5"/>
<sequence>MLGNNMNLLKKLHVAGVLLVGLVATSAYSQISKPSWPAAQGYLKNSNYYTVKVKQGNNSFTTITTLMTESQDELIASSNNNMFKNRSFSFAPFSYDPNAGALTVQIEKKNMSGTVASNLSNVEVMNADSNVSKINNNTVQFTLNEPKYVSVNFQFGSNQNTHNNHSVIKNMLMIFADPIDSDLNEPSGSNKVVYSSNTTANQIKNADIVVFRNGYHDVVSRFGNDGIRVTSGTKVWLAPGAVVAGSIAGINSNNQTGFNVAPDVEIFGRGLLYMGEHRNNPTTPNSGPFWRPDDPDFVHSGAMTEAISLEGAKRVDIRGIIIGDLMWHGVVVGSDALIERVKIWGWHGNNDGMRPGENSIVRNNFIRPVDDAFYAFAMYGENNVIWPSYNGAIITAGWVGKYNTGGIELNDTKVIYPEWTGKGNNNGIVASQLGDTQECTGITINDMEVWGDPIAILNLKPSSRRHESQNFNNQAANPGVRNVSISNLTIHGIVKEPNLLQSDAAFEVKNVDLHNVKVNGVTLTNADRSNSSIFEGNNLTNSAYLNITGSSNGGGGNNDVQNGTYFLEAKHSGKYVEVGGFSTSNGGNIQQWSSATGNQKKWQVSNVSGDWFKLVNVLSGKAMDVANYSTDNGGNIHQWGFSGSDNQLFKFEDLGNGYYSIRNKMSDKCVDISGVSQDNGANVHQWGCSGNNNQQFKLIATN</sequence>
<reference evidence="2 3" key="1">
    <citation type="submission" date="2018-01" db="EMBL/GenBank/DDBJ databases">
        <title>Genome sequence of a Cantenovulum-like bacteria.</title>
        <authorList>
            <person name="Tan W.R."/>
            <person name="Lau N.-S."/>
            <person name="Go F."/>
            <person name="Amirul A.-A.A."/>
        </authorList>
    </citation>
    <scope>NUCLEOTIDE SEQUENCE [LARGE SCALE GENOMIC DNA]</scope>
    <source>
        <strain evidence="2 3">CCB-QB4</strain>
    </source>
</reference>
<evidence type="ECO:0000259" key="1">
    <source>
        <dbReference type="SMART" id="SM00458"/>
    </source>
</evidence>